<evidence type="ECO:0000313" key="8">
    <source>
        <dbReference type="EMBL" id="CAG8772859.1"/>
    </source>
</evidence>
<dbReference type="Pfam" id="PF01532">
    <property type="entry name" value="Glyco_hydro_47"/>
    <property type="match status" value="1"/>
</dbReference>
<keyword evidence="7" id="KW-0326">Glycosidase</keyword>
<name>A0A9N9JA76_9GLOM</name>
<dbReference type="InterPro" id="IPR044674">
    <property type="entry name" value="EDEM1/2/3"/>
</dbReference>
<keyword evidence="6" id="KW-0479">Metal-binding</keyword>
<dbReference type="EMBL" id="CAJVPY010019773">
    <property type="protein sequence ID" value="CAG8772859.1"/>
    <property type="molecule type" value="Genomic_DNA"/>
</dbReference>
<sequence length="550" mass="63573">QTLLSKQVASMTDQRRLELMGEAKDMFYHGFNKYMNHAFPKDELNPLKCSGRGRDKTNPNNIIINDVLGDYSLTLVDSLDSFVVFNDKAGFETAIRNVIEHVSFNVNSKVQVFEANIRVLDSRFDFKIDGYNNELLELAYDLGQRLLPAFQNSKTGIPYPRVNLRYGVPKSETQETCTAGAGTLILEFGVLSRLMNDTKFENVARRALFSIWNRRTDLDLVGNVINIQTGQWIHTAASTGAGIDSFYEYLLKAYVLFGESEYLHIFNEAYSAVLRYIRDETGYLYRNVNILNGGLMSAWVDSLSAYFPGLQVLAGDLDNAIKSHLLYYNIWRKYRALPERFNFHLRNVEIASYPLRPEFIESTYFLYRATKDPFYLRVGEMVLKDLQSYTRVECGYASVKDVLTKKLEDRMESFVLSETFKYLYLLFDTEHIFNKLDDNFVFTTEAHIFPLNAQYWKKTWKHIDNFTCNAYKNPKKLTTSILERPDADLARELVGFEEHFELTTSSCVMFVFEDLSLPHLDPYGYCEAPQMEPLIIDVSYDEPPESSMNQ</sequence>
<dbReference type="PANTHER" id="PTHR45679:SF5">
    <property type="entry name" value="ER DEGRADATION-ENHANCING ALPHA-MANNOSIDASE-LIKE PROTEIN 1"/>
    <property type="match status" value="1"/>
</dbReference>
<evidence type="ECO:0000256" key="1">
    <source>
        <dbReference type="ARBA" id="ARBA00004240"/>
    </source>
</evidence>
<evidence type="ECO:0000256" key="4">
    <source>
        <dbReference type="ARBA" id="ARBA00023180"/>
    </source>
</evidence>
<keyword evidence="4" id="KW-0325">Glycoprotein</keyword>
<gene>
    <name evidence="8" type="ORF">DERYTH_LOCUS18852</name>
</gene>
<evidence type="ECO:0000256" key="6">
    <source>
        <dbReference type="PIRSR" id="PIRSR601382-2"/>
    </source>
</evidence>
<reference evidence="8" key="1">
    <citation type="submission" date="2021-06" db="EMBL/GenBank/DDBJ databases">
        <authorList>
            <person name="Kallberg Y."/>
            <person name="Tangrot J."/>
            <person name="Rosling A."/>
        </authorList>
    </citation>
    <scope>NUCLEOTIDE SEQUENCE</scope>
    <source>
        <strain evidence="8">MA453B</strain>
    </source>
</reference>
<feature type="binding site" evidence="6">
    <location>
        <position position="444"/>
    </location>
    <ligand>
        <name>Ca(2+)</name>
        <dbReference type="ChEBI" id="CHEBI:29108"/>
    </ligand>
</feature>
<keyword evidence="6" id="KW-0106">Calcium</keyword>
<evidence type="ECO:0000256" key="2">
    <source>
        <dbReference type="ARBA" id="ARBA00007658"/>
    </source>
</evidence>
<dbReference type="AlphaFoldDB" id="A0A9N9JA76"/>
<dbReference type="SUPFAM" id="SSF48225">
    <property type="entry name" value="Seven-hairpin glycosidases"/>
    <property type="match status" value="1"/>
</dbReference>
<keyword evidence="3" id="KW-0256">Endoplasmic reticulum</keyword>
<dbReference type="OrthoDB" id="8118055at2759"/>
<feature type="non-terminal residue" evidence="8">
    <location>
        <position position="550"/>
    </location>
</feature>
<feature type="non-terminal residue" evidence="8">
    <location>
        <position position="1"/>
    </location>
</feature>
<evidence type="ECO:0000256" key="3">
    <source>
        <dbReference type="ARBA" id="ARBA00022824"/>
    </source>
</evidence>
<proteinExistence type="inferred from homology"/>
<protein>
    <recommendedName>
        <fullName evidence="7">alpha-1,2-Mannosidase</fullName>
        <ecNumber evidence="7">3.2.1.-</ecNumber>
    </recommendedName>
</protein>
<dbReference type="InterPro" id="IPR012341">
    <property type="entry name" value="6hp_glycosidase-like_sf"/>
</dbReference>
<feature type="active site" evidence="5">
    <location>
        <position position="358"/>
    </location>
</feature>
<evidence type="ECO:0000256" key="5">
    <source>
        <dbReference type="PIRSR" id="PIRSR601382-1"/>
    </source>
</evidence>
<organism evidence="8 9">
    <name type="scientific">Dentiscutata erythropus</name>
    <dbReference type="NCBI Taxonomy" id="1348616"/>
    <lineage>
        <taxon>Eukaryota</taxon>
        <taxon>Fungi</taxon>
        <taxon>Fungi incertae sedis</taxon>
        <taxon>Mucoromycota</taxon>
        <taxon>Glomeromycotina</taxon>
        <taxon>Glomeromycetes</taxon>
        <taxon>Diversisporales</taxon>
        <taxon>Gigasporaceae</taxon>
        <taxon>Dentiscutata</taxon>
    </lineage>
</organism>
<feature type="active site" description="Proton donor" evidence="5">
    <location>
        <position position="114"/>
    </location>
</feature>
<keyword evidence="9" id="KW-1185">Reference proteome</keyword>
<feature type="active site" evidence="5">
    <location>
        <position position="244"/>
    </location>
</feature>
<dbReference type="InterPro" id="IPR001382">
    <property type="entry name" value="Glyco_hydro_47"/>
</dbReference>
<dbReference type="GO" id="GO:0004571">
    <property type="term" value="F:mannosyl-oligosaccharide 1,2-alpha-mannosidase activity"/>
    <property type="evidence" value="ECO:0007669"/>
    <property type="project" value="InterPro"/>
</dbReference>
<dbReference type="InterPro" id="IPR036026">
    <property type="entry name" value="Seven-hairpin_glycosidases"/>
</dbReference>
<feature type="active site" description="Proton donor" evidence="5">
    <location>
        <position position="339"/>
    </location>
</feature>
<dbReference type="GO" id="GO:0044322">
    <property type="term" value="C:endoplasmic reticulum quality control compartment"/>
    <property type="evidence" value="ECO:0007669"/>
    <property type="project" value="GOC"/>
</dbReference>
<dbReference type="GO" id="GO:0016020">
    <property type="term" value="C:membrane"/>
    <property type="evidence" value="ECO:0007669"/>
    <property type="project" value="InterPro"/>
</dbReference>
<comment type="similarity">
    <text evidence="2 7">Belongs to the glycosyl hydrolase 47 family.</text>
</comment>
<comment type="cofactor">
    <cofactor evidence="6">
        <name>Ca(2+)</name>
        <dbReference type="ChEBI" id="CHEBI:29108"/>
    </cofactor>
</comment>
<dbReference type="GO" id="GO:0005975">
    <property type="term" value="P:carbohydrate metabolic process"/>
    <property type="evidence" value="ECO:0007669"/>
    <property type="project" value="InterPro"/>
</dbReference>
<comment type="caution">
    <text evidence="8">The sequence shown here is derived from an EMBL/GenBank/DDBJ whole genome shotgun (WGS) entry which is preliminary data.</text>
</comment>
<dbReference type="GO" id="GO:0005509">
    <property type="term" value="F:calcium ion binding"/>
    <property type="evidence" value="ECO:0007669"/>
    <property type="project" value="InterPro"/>
</dbReference>
<comment type="subcellular location">
    <subcellularLocation>
        <location evidence="1">Endoplasmic reticulum</location>
    </subcellularLocation>
</comment>
<dbReference type="PRINTS" id="PR00747">
    <property type="entry name" value="GLYHDRLASE47"/>
</dbReference>
<dbReference type="GO" id="GO:0036503">
    <property type="term" value="P:ERAD pathway"/>
    <property type="evidence" value="ECO:0007669"/>
    <property type="project" value="UniProtKB-ARBA"/>
</dbReference>
<evidence type="ECO:0000256" key="7">
    <source>
        <dbReference type="RuleBase" id="RU361193"/>
    </source>
</evidence>
<dbReference type="Gene3D" id="1.50.10.10">
    <property type="match status" value="1"/>
</dbReference>
<dbReference type="Proteomes" id="UP000789405">
    <property type="component" value="Unassembled WGS sequence"/>
</dbReference>
<evidence type="ECO:0000313" key="9">
    <source>
        <dbReference type="Proteomes" id="UP000789405"/>
    </source>
</evidence>
<dbReference type="EC" id="3.2.1.-" evidence="7"/>
<accession>A0A9N9JA76</accession>
<dbReference type="GO" id="GO:1904380">
    <property type="term" value="P:endoplasmic reticulum mannose trimming"/>
    <property type="evidence" value="ECO:0007669"/>
    <property type="project" value="InterPro"/>
</dbReference>
<dbReference type="PANTHER" id="PTHR45679">
    <property type="entry name" value="ER DEGRADATION-ENHANCING ALPHA-MANNOSIDASE-LIKE PROTEIN 2"/>
    <property type="match status" value="1"/>
</dbReference>
<keyword evidence="7" id="KW-0378">Hydrolase</keyword>